<protein>
    <recommendedName>
        <fullName evidence="4">Transmembrane protein</fullName>
    </recommendedName>
</protein>
<accession>A0A5B7K4A2</accession>
<sequence>MRRKLMGASPEPLHLMVEKEMRATTASPSDDSTPSNEQILVPAVTFSSLFIFVLFLLFVFSSFLFSGKCACCSFSL</sequence>
<dbReference type="AlphaFoldDB" id="A0A5B7K4A2"/>
<feature type="transmembrane region" description="Helical" evidence="1">
    <location>
        <begin position="39"/>
        <end position="65"/>
    </location>
</feature>
<proteinExistence type="predicted"/>
<name>A0A5B7K4A2_PORTR</name>
<dbReference type="EMBL" id="VSRR010121249">
    <property type="protein sequence ID" value="MPD00078.1"/>
    <property type="molecule type" value="Genomic_DNA"/>
</dbReference>
<evidence type="ECO:0000256" key="1">
    <source>
        <dbReference type="SAM" id="Phobius"/>
    </source>
</evidence>
<reference evidence="2 3" key="1">
    <citation type="submission" date="2019-05" db="EMBL/GenBank/DDBJ databases">
        <title>Another draft genome of Portunus trituberculatus and its Hox gene families provides insights of decapod evolution.</title>
        <authorList>
            <person name="Jeong J.-H."/>
            <person name="Song I."/>
            <person name="Kim S."/>
            <person name="Choi T."/>
            <person name="Kim D."/>
            <person name="Ryu S."/>
            <person name="Kim W."/>
        </authorList>
    </citation>
    <scope>NUCLEOTIDE SEQUENCE [LARGE SCALE GENOMIC DNA]</scope>
    <source>
        <tissue evidence="2">Muscle</tissue>
    </source>
</reference>
<keyword evidence="1" id="KW-0472">Membrane</keyword>
<gene>
    <name evidence="2" type="ORF">E2C01_095527</name>
</gene>
<evidence type="ECO:0008006" key="4">
    <source>
        <dbReference type="Google" id="ProtNLM"/>
    </source>
</evidence>
<keyword evidence="1" id="KW-1133">Transmembrane helix</keyword>
<keyword evidence="1" id="KW-0812">Transmembrane</keyword>
<evidence type="ECO:0000313" key="3">
    <source>
        <dbReference type="Proteomes" id="UP000324222"/>
    </source>
</evidence>
<keyword evidence="3" id="KW-1185">Reference proteome</keyword>
<comment type="caution">
    <text evidence="2">The sequence shown here is derived from an EMBL/GenBank/DDBJ whole genome shotgun (WGS) entry which is preliminary data.</text>
</comment>
<organism evidence="2 3">
    <name type="scientific">Portunus trituberculatus</name>
    <name type="common">Swimming crab</name>
    <name type="synonym">Neptunus trituberculatus</name>
    <dbReference type="NCBI Taxonomy" id="210409"/>
    <lineage>
        <taxon>Eukaryota</taxon>
        <taxon>Metazoa</taxon>
        <taxon>Ecdysozoa</taxon>
        <taxon>Arthropoda</taxon>
        <taxon>Crustacea</taxon>
        <taxon>Multicrustacea</taxon>
        <taxon>Malacostraca</taxon>
        <taxon>Eumalacostraca</taxon>
        <taxon>Eucarida</taxon>
        <taxon>Decapoda</taxon>
        <taxon>Pleocyemata</taxon>
        <taxon>Brachyura</taxon>
        <taxon>Eubrachyura</taxon>
        <taxon>Portunoidea</taxon>
        <taxon>Portunidae</taxon>
        <taxon>Portuninae</taxon>
        <taxon>Portunus</taxon>
    </lineage>
</organism>
<dbReference type="Proteomes" id="UP000324222">
    <property type="component" value="Unassembled WGS sequence"/>
</dbReference>
<evidence type="ECO:0000313" key="2">
    <source>
        <dbReference type="EMBL" id="MPD00078.1"/>
    </source>
</evidence>